<gene>
    <name evidence="1" type="ORF">QE152_g2009</name>
</gene>
<comment type="caution">
    <text evidence="1">The sequence shown here is derived from an EMBL/GenBank/DDBJ whole genome shotgun (WGS) entry which is preliminary data.</text>
</comment>
<dbReference type="AlphaFoldDB" id="A0AAW1N4B5"/>
<organism evidence="1 2">
    <name type="scientific">Popillia japonica</name>
    <name type="common">Japanese beetle</name>
    <dbReference type="NCBI Taxonomy" id="7064"/>
    <lineage>
        <taxon>Eukaryota</taxon>
        <taxon>Metazoa</taxon>
        <taxon>Ecdysozoa</taxon>
        <taxon>Arthropoda</taxon>
        <taxon>Hexapoda</taxon>
        <taxon>Insecta</taxon>
        <taxon>Pterygota</taxon>
        <taxon>Neoptera</taxon>
        <taxon>Endopterygota</taxon>
        <taxon>Coleoptera</taxon>
        <taxon>Polyphaga</taxon>
        <taxon>Scarabaeiformia</taxon>
        <taxon>Scarabaeidae</taxon>
        <taxon>Rutelinae</taxon>
        <taxon>Popillia</taxon>
    </lineage>
</organism>
<name>A0AAW1N4B5_POPJA</name>
<keyword evidence="2" id="KW-1185">Reference proteome</keyword>
<dbReference type="EMBL" id="JASPKY010000013">
    <property type="protein sequence ID" value="KAK9753500.1"/>
    <property type="molecule type" value="Genomic_DNA"/>
</dbReference>
<accession>A0AAW1N4B5</accession>
<dbReference type="Proteomes" id="UP001458880">
    <property type="component" value="Unassembled WGS sequence"/>
</dbReference>
<reference evidence="1 2" key="1">
    <citation type="journal article" date="2024" name="BMC Genomics">
        <title>De novo assembly and annotation of Popillia japonica's genome with initial clues to its potential as an invasive pest.</title>
        <authorList>
            <person name="Cucini C."/>
            <person name="Boschi S."/>
            <person name="Funari R."/>
            <person name="Cardaioli E."/>
            <person name="Iannotti N."/>
            <person name="Marturano G."/>
            <person name="Paoli F."/>
            <person name="Bruttini M."/>
            <person name="Carapelli A."/>
            <person name="Frati F."/>
            <person name="Nardi F."/>
        </authorList>
    </citation>
    <scope>NUCLEOTIDE SEQUENCE [LARGE SCALE GENOMIC DNA]</scope>
    <source>
        <strain evidence="1">DMR45628</strain>
    </source>
</reference>
<evidence type="ECO:0000313" key="2">
    <source>
        <dbReference type="Proteomes" id="UP001458880"/>
    </source>
</evidence>
<sequence length="121" mass="13440">MPYSCDAVGPAMVDRSVWITRFGPPFSPSESEYGPSDIKDEDEQCNLADVDDSDEISTDEEEEELVEADASPAIASVLWKEPHVTFRSRLTAPDERKGVLTLDANRSAREIDIFLTTDSSR</sequence>
<protein>
    <submittedName>
        <fullName evidence="1">Uncharacterized protein</fullName>
    </submittedName>
</protein>
<proteinExistence type="predicted"/>
<evidence type="ECO:0000313" key="1">
    <source>
        <dbReference type="EMBL" id="KAK9753500.1"/>
    </source>
</evidence>